<protein>
    <submittedName>
        <fullName evidence="7">Monovalent cation/H+ antiporter complex subunit F</fullName>
    </submittedName>
</protein>
<evidence type="ECO:0000256" key="1">
    <source>
        <dbReference type="ARBA" id="ARBA00004651"/>
    </source>
</evidence>
<evidence type="ECO:0000256" key="2">
    <source>
        <dbReference type="ARBA" id="ARBA00022475"/>
    </source>
</evidence>
<evidence type="ECO:0000313" key="7">
    <source>
        <dbReference type="EMBL" id="MFD2419669.1"/>
    </source>
</evidence>
<comment type="subcellular location">
    <subcellularLocation>
        <location evidence="1">Cell membrane</location>
        <topology evidence="1">Multi-pass membrane protein</topology>
    </subcellularLocation>
</comment>
<sequence>MTTWLIAAAVLLAGGFAPSLWLASRGDPVNRLVGTELAAAVTVLSLLCLTQAYGPSSALILPLVLVVLSFAGTIVFTRLLGQR</sequence>
<dbReference type="RefSeq" id="WP_378267697.1">
    <property type="nucleotide sequence ID" value="NZ_JBHUKR010000013.1"/>
</dbReference>
<keyword evidence="4 6" id="KW-1133">Transmembrane helix</keyword>
<keyword evidence="2" id="KW-1003">Cell membrane</keyword>
<evidence type="ECO:0000256" key="5">
    <source>
        <dbReference type="ARBA" id="ARBA00023136"/>
    </source>
</evidence>
<feature type="transmembrane region" description="Helical" evidence="6">
    <location>
        <begin position="6"/>
        <end position="23"/>
    </location>
</feature>
<keyword evidence="5 6" id="KW-0472">Membrane</keyword>
<comment type="caution">
    <text evidence="7">The sequence shown here is derived from an EMBL/GenBank/DDBJ whole genome shotgun (WGS) entry which is preliminary data.</text>
</comment>
<evidence type="ECO:0000256" key="6">
    <source>
        <dbReference type="SAM" id="Phobius"/>
    </source>
</evidence>
<organism evidence="7 8">
    <name type="scientific">Amycolatopsis pigmentata</name>
    <dbReference type="NCBI Taxonomy" id="450801"/>
    <lineage>
        <taxon>Bacteria</taxon>
        <taxon>Bacillati</taxon>
        <taxon>Actinomycetota</taxon>
        <taxon>Actinomycetes</taxon>
        <taxon>Pseudonocardiales</taxon>
        <taxon>Pseudonocardiaceae</taxon>
        <taxon>Amycolatopsis</taxon>
    </lineage>
</organism>
<dbReference type="InterPro" id="IPR007208">
    <property type="entry name" value="MrpF/PhaF-like"/>
</dbReference>
<keyword evidence="3 6" id="KW-0812">Transmembrane</keyword>
<dbReference type="EMBL" id="JBHUKR010000013">
    <property type="protein sequence ID" value="MFD2419669.1"/>
    <property type="molecule type" value="Genomic_DNA"/>
</dbReference>
<feature type="transmembrane region" description="Helical" evidence="6">
    <location>
        <begin position="59"/>
        <end position="80"/>
    </location>
</feature>
<evidence type="ECO:0000256" key="4">
    <source>
        <dbReference type="ARBA" id="ARBA00022989"/>
    </source>
</evidence>
<feature type="transmembrane region" description="Helical" evidence="6">
    <location>
        <begin position="35"/>
        <end position="53"/>
    </location>
</feature>
<evidence type="ECO:0000313" key="8">
    <source>
        <dbReference type="Proteomes" id="UP001597417"/>
    </source>
</evidence>
<dbReference type="Proteomes" id="UP001597417">
    <property type="component" value="Unassembled WGS sequence"/>
</dbReference>
<keyword evidence="8" id="KW-1185">Reference proteome</keyword>
<accession>A0ABW5FZU4</accession>
<evidence type="ECO:0000256" key="3">
    <source>
        <dbReference type="ARBA" id="ARBA00022692"/>
    </source>
</evidence>
<reference evidence="8" key="1">
    <citation type="journal article" date="2019" name="Int. J. Syst. Evol. Microbiol.">
        <title>The Global Catalogue of Microorganisms (GCM) 10K type strain sequencing project: providing services to taxonomists for standard genome sequencing and annotation.</title>
        <authorList>
            <consortium name="The Broad Institute Genomics Platform"/>
            <consortium name="The Broad Institute Genome Sequencing Center for Infectious Disease"/>
            <person name="Wu L."/>
            <person name="Ma J."/>
        </authorList>
    </citation>
    <scope>NUCLEOTIDE SEQUENCE [LARGE SCALE GENOMIC DNA]</scope>
    <source>
        <strain evidence="8">CGMCC 4.7645</strain>
    </source>
</reference>
<name>A0ABW5FZU4_9PSEU</name>
<gene>
    <name evidence="7" type="ORF">ACFSXZ_25400</name>
</gene>
<proteinExistence type="predicted"/>
<dbReference type="Pfam" id="PF04066">
    <property type="entry name" value="MrpF_PhaF"/>
    <property type="match status" value="1"/>
</dbReference>